<dbReference type="FunFam" id="1.20.1250.20:FF:000065">
    <property type="entry name" value="Putative MFS pantothenate transporter"/>
    <property type="match status" value="1"/>
</dbReference>
<feature type="transmembrane region" description="Helical" evidence="8">
    <location>
        <begin position="299"/>
        <end position="321"/>
    </location>
</feature>
<evidence type="ECO:0000256" key="1">
    <source>
        <dbReference type="ARBA" id="ARBA00004651"/>
    </source>
</evidence>
<keyword evidence="5 8" id="KW-1133">Transmembrane helix</keyword>
<dbReference type="EMBL" id="CAJPDS010000101">
    <property type="protein sequence ID" value="CAF9937421.1"/>
    <property type="molecule type" value="Genomic_DNA"/>
</dbReference>
<sequence length="611" mass="69318">MQLIIAVQLVGFSLPSEKKILDLEIKQEDCGLRQYLLSIKQRLDRFLQSTQCMSPWEIAYAGQFIREPASVRYTQELMDPILASLMAPPHLICSTYPRRTLVQQLSSVLGHQSLQTGRLTIMHRAEIDTQSFETEDVVIHKELKRTWRSYVWDTLDKSPEERRFLFKLDFALLTFASLGYFIKYLDQSNINNAFVSGMKEQLSLYKNELNYMQTCWTVGYVVGQIPSNIVLTRIRPSIWIPSMEIIWSVLTFSLSRCTSARQVYIIRFFVGLAEGSFYPGMQYVIGSWYRKDELAKRSCIFHTSSAIATMCSGYLMASVYHLDGRNGFAGWQWLFIVDGIISLPIAIAGFFFLPDVPETSRAWYLTTEDRAFAVKRMALEGRKPRSPYSKRKVKKILTFFNNGAAGAAPVFAQYLKASKDPKYTVPQINDYPTTTYAVQIVTTLAYAWSSDTFLNGNRLPPIIFGAIINIICYTSLAVWLIPEGWRWTCYILSGGGYGLSGLCMAWAHEICADDNEERAIVIASMNEMAYVLQAWLPLIVWQQVDAPEYRKGFITVTFLSAALIGVGIITKVLHKRQIARAQGSVDINEIRQREGSDDGAAQVEVHATGKI</sequence>
<keyword evidence="4 8" id="KW-0812">Transmembrane</keyword>
<dbReference type="PANTHER" id="PTHR43791:SF39">
    <property type="entry name" value="TRANSPORTER LIZ1_SEO1, PUTATIVE (AFU_ORTHOLOGUE AFUA_3G00980)-RELATED"/>
    <property type="match status" value="1"/>
</dbReference>
<feature type="transmembrane region" description="Helical" evidence="8">
    <location>
        <begin position="519"/>
        <end position="541"/>
    </location>
</feature>
<gene>
    <name evidence="9" type="ORF">HETSPECPRED_000533</name>
</gene>
<feature type="transmembrane region" description="Helical" evidence="8">
    <location>
        <begin position="461"/>
        <end position="481"/>
    </location>
</feature>
<dbReference type="Pfam" id="PF07690">
    <property type="entry name" value="MFS_1"/>
    <property type="match status" value="1"/>
</dbReference>
<evidence type="ECO:0000256" key="4">
    <source>
        <dbReference type="ARBA" id="ARBA00022692"/>
    </source>
</evidence>
<evidence type="ECO:0000256" key="8">
    <source>
        <dbReference type="SAM" id="Phobius"/>
    </source>
</evidence>
<evidence type="ECO:0000256" key="7">
    <source>
        <dbReference type="ARBA" id="ARBA00037968"/>
    </source>
</evidence>
<dbReference type="GO" id="GO:0005886">
    <property type="term" value="C:plasma membrane"/>
    <property type="evidence" value="ECO:0007669"/>
    <property type="project" value="UniProtKB-SubCell"/>
</dbReference>
<keyword evidence="10" id="KW-1185">Reference proteome</keyword>
<comment type="caution">
    <text evidence="9">The sequence shown here is derived from an EMBL/GenBank/DDBJ whole genome shotgun (WGS) entry which is preliminary data.</text>
</comment>
<evidence type="ECO:0000256" key="5">
    <source>
        <dbReference type="ARBA" id="ARBA00022989"/>
    </source>
</evidence>
<feature type="transmembrane region" description="Helical" evidence="8">
    <location>
        <begin position="333"/>
        <end position="353"/>
    </location>
</feature>
<dbReference type="OrthoDB" id="3639251at2759"/>
<feature type="transmembrane region" description="Helical" evidence="8">
    <location>
        <begin position="553"/>
        <end position="573"/>
    </location>
</feature>
<dbReference type="SUPFAM" id="SSF103473">
    <property type="entry name" value="MFS general substrate transporter"/>
    <property type="match status" value="1"/>
</dbReference>
<dbReference type="PANTHER" id="PTHR43791">
    <property type="entry name" value="PERMEASE-RELATED"/>
    <property type="match status" value="1"/>
</dbReference>
<feature type="transmembrane region" description="Helical" evidence="8">
    <location>
        <begin position="487"/>
        <end position="507"/>
    </location>
</feature>
<evidence type="ECO:0000313" key="10">
    <source>
        <dbReference type="Proteomes" id="UP000664521"/>
    </source>
</evidence>
<dbReference type="AlphaFoldDB" id="A0A8H3G3I3"/>
<dbReference type="Proteomes" id="UP000664521">
    <property type="component" value="Unassembled WGS sequence"/>
</dbReference>
<evidence type="ECO:0000256" key="6">
    <source>
        <dbReference type="ARBA" id="ARBA00023136"/>
    </source>
</evidence>
<reference evidence="9" key="1">
    <citation type="submission" date="2021-03" db="EMBL/GenBank/DDBJ databases">
        <authorList>
            <person name="Tagirdzhanova G."/>
        </authorList>
    </citation>
    <scope>NUCLEOTIDE SEQUENCE</scope>
</reference>
<protein>
    <recommendedName>
        <fullName evidence="11">Major facilitator superfamily (MFS) profile domain-containing protein</fullName>
    </recommendedName>
</protein>
<organism evidence="9 10">
    <name type="scientific">Heterodermia speciosa</name>
    <dbReference type="NCBI Taxonomy" id="116794"/>
    <lineage>
        <taxon>Eukaryota</taxon>
        <taxon>Fungi</taxon>
        <taxon>Dikarya</taxon>
        <taxon>Ascomycota</taxon>
        <taxon>Pezizomycotina</taxon>
        <taxon>Lecanoromycetes</taxon>
        <taxon>OSLEUM clade</taxon>
        <taxon>Lecanoromycetidae</taxon>
        <taxon>Caliciales</taxon>
        <taxon>Physciaceae</taxon>
        <taxon>Heterodermia</taxon>
    </lineage>
</organism>
<accession>A0A8H3G3I3</accession>
<evidence type="ECO:0000256" key="2">
    <source>
        <dbReference type="ARBA" id="ARBA00022448"/>
    </source>
</evidence>
<keyword evidence="3" id="KW-1003">Cell membrane</keyword>
<dbReference type="GO" id="GO:0022857">
    <property type="term" value="F:transmembrane transporter activity"/>
    <property type="evidence" value="ECO:0007669"/>
    <property type="project" value="InterPro"/>
</dbReference>
<comment type="subcellular location">
    <subcellularLocation>
        <location evidence="1">Cell membrane</location>
        <topology evidence="1">Multi-pass membrane protein</topology>
    </subcellularLocation>
</comment>
<evidence type="ECO:0000256" key="3">
    <source>
        <dbReference type="ARBA" id="ARBA00022475"/>
    </source>
</evidence>
<evidence type="ECO:0008006" key="11">
    <source>
        <dbReference type="Google" id="ProtNLM"/>
    </source>
</evidence>
<keyword evidence="2" id="KW-0813">Transport</keyword>
<dbReference type="FunFam" id="1.20.1250.20:FF:000386">
    <property type="entry name" value="MFS general substrate transporter"/>
    <property type="match status" value="1"/>
</dbReference>
<comment type="similarity">
    <text evidence="7">Belongs to the major facilitator superfamily. Allantoate permease family.</text>
</comment>
<dbReference type="Gene3D" id="1.20.1250.20">
    <property type="entry name" value="MFS general substrate transporter like domains"/>
    <property type="match status" value="2"/>
</dbReference>
<dbReference type="InterPro" id="IPR011701">
    <property type="entry name" value="MFS"/>
</dbReference>
<name>A0A8H3G3I3_9LECA</name>
<proteinExistence type="inferred from homology"/>
<keyword evidence="6 8" id="KW-0472">Membrane</keyword>
<evidence type="ECO:0000313" key="9">
    <source>
        <dbReference type="EMBL" id="CAF9937421.1"/>
    </source>
</evidence>
<dbReference type="InterPro" id="IPR036259">
    <property type="entry name" value="MFS_trans_sf"/>
</dbReference>